<gene>
    <name evidence="1" type="ORF">MACK_000805</name>
</gene>
<dbReference type="Gene3D" id="1.20.5.110">
    <property type="match status" value="1"/>
</dbReference>
<evidence type="ECO:0008006" key="3">
    <source>
        <dbReference type="Google" id="ProtNLM"/>
    </source>
</evidence>
<protein>
    <recommendedName>
        <fullName evidence="3">t-SNARE coiled-coil homology domain-containing protein</fullName>
    </recommendedName>
</protein>
<accession>A0A976MC88</accession>
<evidence type="ECO:0000313" key="1">
    <source>
        <dbReference type="EMBL" id="UKK00731.2"/>
    </source>
</evidence>
<dbReference type="SUPFAM" id="SSF58038">
    <property type="entry name" value="SNARE fusion complex"/>
    <property type="match status" value="1"/>
</dbReference>
<dbReference type="Proteomes" id="UP000244811">
    <property type="component" value="Chromosome 1"/>
</dbReference>
<dbReference type="AlphaFoldDB" id="A0A976MC88"/>
<sequence length="221" mass="24953">MSKNNIRTNKDYVLNTNKNDSLLNVSDIQAEKSSSDAIKSFTCKIVNSLKNSLNYCVNTEKLANESILNLCAQNEQLNRIKRDLNESHDKITITERLVDRYVSAIGWISSTMKWNNSVKLDIKDSDARFNEIGRSVTTTCDCTNTEGCCNSNSFVNEPVKDLFNHTTQGLNTFLTSMKNNRVKTDLISNMIVHQNSELDKINSSAHSLKDRVSTMNTTLKE</sequence>
<dbReference type="EMBL" id="CP056069">
    <property type="protein sequence ID" value="UKK00731.2"/>
    <property type="molecule type" value="Genomic_DNA"/>
</dbReference>
<organism evidence="1 2">
    <name type="scientific">Theileria orientalis</name>
    <dbReference type="NCBI Taxonomy" id="68886"/>
    <lineage>
        <taxon>Eukaryota</taxon>
        <taxon>Sar</taxon>
        <taxon>Alveolata</taxon>
        <taxon>Apicomplexa</taxon>
        <taxon>Aconoidasida</taxon>
        <taxon>Piroplasmida</taxon>
        <taxon>Theileriidae</taxon>
        <taxon>Theileria</taxon>
    </lineage>
</organism>
<reference evidence="1" key="1">
    <citation type="submission" date="2022-07" db="EMBL/GenBank/DDBJ databases">
        <title>Evaluation of T. orientalis genome assembly methods using nanopore sequencing and analysis of variation between genomes.</title>
        <authorList>
            <person name="Yam J."/>
            <person name="Micallef M.L."/>
            <person name="Liu M."/>
            <person name="Djordjevic S.P."/>
            <person name="Bogema D.R."/>
            <person name="Jenkins C."/>
        </authorList>
    </citation>
    <scope>NUCLEOTIDE SEQUENCE</scope>
    <source>
        <strain evidence="1">Goon Nure</strain>
    </source>
</reference>
<proteinExistence type="predicted"/>
<evidence type="ECO:0000313" key="2">
    <source>
        <dbReference type="Proteomes" id="UP000244811"/>
    </source>
</evidence>
<name>A0A976MC88_THEOR</name>